<dbReference type="PRINTS" id="PR00032">
    <property type="entry name" value="HTHARAC"/>
</dbReference>
<gene>
    <name evidence="5" type="ORF">PL11_002820</name>
</gene>
<dbReference type="Pfam" id="PF12833">
    <property type="entry name" value="HTH_18"/>
    <property type="match status" value="1"/>
</dbReference>
<dbReference type="Proteomes" id="UP000030361">
    <property type="component" value="Chromosome"/>
</dbReference>
<dbReference type="EMBL" id="CP018906">
    <property type="protein sequence ID" value="AQW20923.1"/>
    <property type="molecule type" value="Genomic_DNA"/>
</dbReference>
<keyword evidence="5" id="KW-0418">Kinase</keyword>
<feature type="domain" description="HTH araC/xylS-type" evidence="4">
    <location>
        <begin position="168"/>
        <end position="267"/>
    </location>
</feature>
<dbReference type="PROSITE" id="PS01124">
    <property type="entry name" value="HTH_ARAC_FAMILY_2"/>
    <property type="match status" value="1"/>
</dbReference>
<dbReference type="GO" id="GO:0043565">
    <property type="term" value="F:sequence-specific DNA binding"/>
    <property type="evidence" value="ECO:0007669"/>
    <property type="project" value="InterPro"/>
</dbReference>
<keyword evidence="5" id="KW-0808">Transferase</keyword>
<dbReference type="PROSITE" id="PS00041">
    <property type="entry name" value="HTH_ARAC_FAMILY_1"/>
    <property type="match status" value="1"/>
</dbReference>
<dbReference type="InterPro" id="IPR018062">
    <property type="entry name" value="HTH_AraC-typ_CS"/>
</dbReference>
<dbReference type="InterPro" id="IPR009057">
    <property type="entry name" value="Homeodomain-like_sf"/>
</dbReference>
<dbReference type="InterPro" id="IPR037923">
    <property type="entry name" value="HTH-like"/>
</dbReference>
<dbReference type="Gene3D" id="1.10.10.60">
    <property type="entry name" value="Homeodomain-like"/>
    <property type="match status" value="2"/>
</dbReference>
<dbReference type="RefSeq" id="WP_035166226.1">
    <property type="nucleotide sequence ID" value="NZ_CP018906.1"/>
</dbReference>
<keyword evidence="2" id="KW-0238">DNA-binding</keyword>
<dbReference type="InterPro" id="IPR020449">
    <property type="entry name" value="Tscrpt_reg_AraC-type_HTH"/>
</dbReference>
<evidence type="ECO:0000256" key="2">
    <source>
        <dbReference type="ARBA" id="ARBA00023125"/>
    </source>
</evidence>
<organism evidence="5 6">
    <name type="scientific">Lentilactobacillus curieae</name>
    <dbReference type="NCBI Taxonomy" id="1138822"/>
    <lineage>
        <taxon>Bacteria</taxon>
        <taxon>Bacillati</taxon>
        <taxon>Bacillota</taxon>
        <taxon>Bacilli</taxon>
        <taxon>Lactobacillales</taxon>
        <taxon>Lactobacillaceae</taxon>
        <taxon>Lentilactobacillus</taxon>
    </lineage>
</organism>
<dbReference type="KEGG" id="lcu:PL11_002820"/>
<evidence type="ECO:0000259" key="4">
    <source>
        <dbReference type="PROSITE" id="PS01124"/>
    </source>
</evidence>
<evidence type="ECO:0000256" key="3">
    <source>
        <dbReference type="ARBA" id="ARBA00023163"/>
    </source>
</evidence>
<keyword evidence="1" id="KW-0805">Transcription regulation</keyword>
<proteinExistence type="predicted"/>
<dbReference type="AlphaFoldDB" id="A0A1S6QH41"/>
<sequence>MRIAFNKPTNVLPLYCDSIGYNWREQDMKRPNGYYTYHWLQTEAGSGTVSINGKSFALSPNQGLLMRSRLPHSYHPNEGDTWMTSFLTFDGTLAEPITSLFGLKDYVLLPKLAPELATFISKYFDTFVNKDLISLNEQSVNIYRFLTLIHENELYARRTTFHDQEIVSKIIQYINQHYPERITNATLSEVTRYTTAYQNRIFNKIYNQTPLEYLDDYRMQKAKEFLLTKPDWEVNKVAYEIGFGTSSQFIFHFRKYYGITPEQFRKNF</sequence>
<dbReference type="eggNOG" id="COG2207">
    <property type="taxonomic scope" value="Bacteria"/>
</dbReference>
<dbReference type="OrthoDB" id="185320at2"/>
<keyword evidence="3" id="KW-0804">Transcription</keyword>
<accession>A0A1S6QH41</accession>
<dbReference type="PANTHER" id="PTHR43280:SF28">
    <property type="entry name" value="HTH-TYPE TRANSCRIPTIONAL ACTIVATOR RHAS"/>
    <property type="match status" value="1"/>
</dbReference>
<dbReference type="Gene3D" id="2.60.120.280">
    <property type="entry name" value="Regulatory protein AraC"/>
    <property type="match status" value="1"/>
</dbReference>
<dbReference type="Pfam" id="PF02311">
    <property type="entry name" value="AraC_binding"/>
    <property type="match status" value="1"/>
</dbReference>
<evidence type="ECO:0000313" key="5">
    <source>
        <dbReference type="EMBL" id="AQW20923.1"/>
    </source>
</evidence>
<protein>
    <submittedName>
        <fullName evidence="5">Histidine kinase</fullName>
    </submittedName>
</protein>
<dbReference type="SUPFAM" id="SSF46689">
    <property type="entry name" value="Homeodomain-like"/>
    <property type="match status" value="1"/>
</dbReference>
<dbReference type="GO" id="GO:0016301">
    <property type="term" value="F:kinase activity"/>
    <property type="evidence" value="ECO:0007669"/>
    <property type="project" value="UniProtKB-KW"/>
</dbReference>
<dbReference type="SMART" id="SM00342">
    <property type="entry name" value="HTH_ARAC"/>
    <property type="match status" value="1"/>
</dbReference>
<keyword evidence="6" id="KW-1185">Reference proteome</keyword>
<dbReference type="InterPro" id="IPR018060">
    <property type="entry name" value="HTH_AraC"/>
</dbReference>
<dbReference type="GO" id="GO:0003700">
    <property type="term" value="F:DNA-binding transcription factor activity"/>
    <property type="evidence" value="ECO:0007669"/>
    <property type="project" value="InterPro"/>
</dbReference>
<name>A0A1S6QH41_9LACO</name>
<reference evidence="5 6" key="1">
    <citation type="journal article" date="2015" name="Genome Announc.">
        <title>Genome Sequence of Lactobacillus curieae CCTCC M 2011381T, a Novel Producer of Gamma-aminobutyric Acid.</title>
        <authorList>
            <person name="Wang Y."/>
            <person name="Wang Y."/>
            <person name="Lang C."/>
            <person name="Wei D."/>
            <person name="Xu P."/>
            <person name="Xie J."/>
        </authorList>
    </citation>
    <scope>NUCLEOTIDE SEQUENCE [LARGE SCALE GENOMIC DNA]</scope>
    <source>
        <strain evidence="5 6">CCTCC M 2011381</strain>
    </source>
</reference>
<evidence type="ECO:0000313" key="6">
    <source>
        <dbReference type="Proteomes" id="UP000030361"/>
    </source>
</evidence>
<evidence type="ECO:0000256" key="1">
    <source>
        <dbReference type="ARBA" id="ARBA00023015"/>
    </source>
</evidence>
<dbReference type="PANTHER" id="PTHR43280">
    <property type="entry name" value="ARAC-FAMILY TRANSCRIPTIONAL REGULATOR"/>
    <property type="match status" value="1"/>
</dbReference>
<dbReference type="SUPFAM" id="SSF51215">
    <property type="entry name" value="Regulatory protein AraC"/>
    <property type="match status" value="1"/>
</dbReference>
<dbReference type="InterPro" id="IPR003313">
    <property type="entry name" value="AraC-bd"/>
</dbReference>